<dbReference type="PANTHER" id="PTHR47830:SF1">
    <property type="entry name" value="OS11G0534100 PROTEIN"/>
    <property type="match status" value="1"/>
</dbReference>
<reference evidence="7" key="2">
    <citation type="submission" date="2023-05" db="EMBL/GenBank/DDBJ databases">
        <authorList>
            <person name="Schelkunov M.I."/>
        </authorList>
    </citation>
    <scope>NUCLEOTIDE SEQUENCE</scope>
    <source>
        <strain evidence="7">Hsosn_3</strain>
        <tissue evidence="7">Leaf</tissue>
    </source>
</reference>
<keyword evidence="4 6" id="KW-1133">Transmembrane helix</keyword>
<keyword evidence="5 6" id="KW-0472">Membrane</keyword>
<protein>
    <submittedName>
        <fullName evidence="7">Plant viral-response family protein</fullName>
    </submittedName>
</protein>
<dbReference type="AlphaFoldDB" id="A0AAD8HP31"/>
<feature type="transmembrane region" description="Helical" evidence="6">
    <location>
        <begin position="58"/>
        <end position="75"/>
    </location>
</feature>
<gene>
    <name evidence="7" type="ORF">POM88_035900</name>
</gene>
<evidence type="ECO:0000256" key="1">
    <source>
        <dbReference type="ARBA" id="ARBA00004141"/>
    </source>
</evidence>
<comment type="caution">
    <text evidence="7">The sequence shown here is derived from an EMBL/GenBank/DDBJ whole genome shotgun (WGS) entry which is preliminary data.</text>
</comment>
<evidence type="ECO:0000256" key="2">
    <source>
        <dbReference type="ARBA" id="ARBA00006948"/>
    </source>
</evidence>
<evidence type="ECO:0000256" key="5">
    <source>
        <dbReference type="ARBA" id="ARBA00023136"/>
    </source>
</evidence>
<dbReference type="Proteomes" id="UP001237642">
    <property type="component" value="Unassembled WGS sequence"/>
</dbReference>
<feature type="transmembrane region" description="Helical" evidence="6">
    <location>
        <begin position="6"/>
        <end position="25"/>
    </location>
</feature>
<organism evidence="7 8">
    <name type="scientific">Heracleum sosnowskyi</name>
    <dbReference type="NCBI Taxonomy" id="360622"/>
    <lineage>
        <taxon>Eukaryota</taxon>
        <taxon>Viridiplantae</taxon>
        <taxon>Streptophyta</taxon>
        <taxon>Embryophyta</taxon>
        <taxon>Tracheophyta</taxon>
        <taxon>Spermatophyta</taxon>
        <taxon>Magnoliopsida</taxon>
        <taxon>eudicotyledons</taxon>
        <taxon>Gunneridae</taxon>
        <taxon>Pentapetalae</taxon>
        <taxon>asterids</taxon>
        <taxon>campanulids</taxon>
        <taxon>Apiales</taxon>
        <taxon>Apiaceae</taxon>
        <taxon>Apioideae</taxon>
        <taxon>apioid superclade</taxon>
        <taxon>Tordylieae</taxon>
        <taxon>Tordyliinae</taxon>
        <taxon>Heracleum</taxon>
    </lineage>
</organism>
<evidence type="ECO:0000256" key="4">
    <source>
        <dbReference type="ARBA" id="ARBA00022989"/>
    </source>
</evidence>
<accession>A0AAD8HP31</accession>
<dbReference type="Pfam" id="PF04819">
    <property type="entry name" value="DUF716"/>
    <property type="match status" value="1"/>
</dbReference>
<dbReference type="PANTHER" id="PTHR47830">
    <property type="entry name" value="OS11G0534100 PROTEIN"/>
    <property type="match status" value="1"/>
</dbReference>
<proteinExistence type="inferred from homology"/>
<keyword evidence="8" id="KW-1185">Reference proteome</keyword>
<dbReference type="InterPro" id="IPR006904">
    <property type="entry name" value="DUF716"/>
</dbReference>
<feature type="transmembrane region" description="Helical" evidence="6">
    <location>
        <begin position="95"/>
        <end position="114"/>
    </location>
</feature>
<dbReference type="EMBL" id="JAUIZM010000008">
    <property type="protein sequence ID" value="KAK1369808.1"/>
    <property type="molecule type" value="Genomic_DNA"/>
</dbReference>
<comment type="similarity">
    <text evidence="2">Belongs to the TMEM45 family.</text>
</comment>
<feature type="transmembrane region" description="Helical" evidence="6">
    <location>
        <begin position="126"/>
        <end position="146"/>
    </location>
</feature>
<dbReference type="GO" id="GO:0016020">
    <property type="term" value="C:membrane"/>
    <property type="evidence" value="ECO:0007669"/>
    <property type="project" value="UniProtKB-SubCell"/>
</dbReference>
<evidence type="ECO:0000313" key="8">
    <source>
        <dbReference type="Proteomes" id="UP001237642"/>
    </source>
</evidence>
<keyword evidence="3 6" id="KW-0812">Transmembrane</keyword>
<evidence type="ECO:0000313" key="7">
    <source>
        <dbReference type="EMBL" id="KAK1369808.1"/>
    </source>
</evidence>
<evidence type="ECO:0000256" key="6">
    <source>
        <dbReference type="SAM" id="Phobius"/>
    </source>
</evidence>
<reference evidence="7" key="1">
    <citation type="submission" date="2023-02" db="EMBL/GenBank/DDBJ databases">
        <title>Genome of toxic invasive species Heracleum sosnowskyi carries increased number of genes despite the absence of recent whole-genome duplications.</title>
        <authorList>
            <person name="Schelkunov M."/>
            <person name="Shtratnikova V."/>
            <person name="Makarenko M."/>
            <person name="Klepikova A."/>
            <person name="Omelchenko D."/>
            <person name="Novikova G."/>
            <person name="Obukhova E."/>
            <person name="Bogdanov V."/>
            <person name="Penin A."/>
            <person name="Logacheva M."/>
        </authorList>
    </citation>
    <scope>NUCLEOTIDE SEQUENCE</scope>
    <source>
        <strain evidence="7">Hsosn_3</strain>
        <tissue evidence="7">Leaf</tissue>
    </source>
</reference>
<evidence type="ECO:0000256" key="3">
    <source>
        <dbReference type="ARBA" id="ARBA00022692"/>
    </source>
</evidence>
<comment type="subcellular location">
    <subcellularLocation>
        <location evidence="1">Membrane</location>
        <topology evidence="1">Multi-pass membrane protein</topology>
    </subcellularLocation>
</comment>
<name>A0AAD8HP31_9APIA</name>
<feature type="transmembrane region" description="Helical" evidence="6">
    <location>
        <begin position="247"/>
        <end position="267"/>
    </location>
</feature>
<sequence>MAEIAVLYKTMITSGMMSMGTYNLIFAMKNYLKSPPHYSAKPYHPLNSAVSFKKHTQLFLMLIFLSISFIHQTLISTDTDLLLKGSTPVHKFISLQYAAVILLFIVLCVSLLVSESTQLLPFSNDLFFGVASGIFFLEYYVSFSAAEFQISDLQAHCDSVSGRISALSSLLCFLLACFPKLFVADVALSASLILQGFWAMQTGLTLYVDAFVPEGCHKLLDVVSGVEGSTRCDLDDSKFRAVAILDLMFLVHVFFVMLIVLIVYALVTKTVGVRSSRFGSYEALPTVVSASTSTITDSNHIQMKALTGTQA</sequence>
<feature type="transmembrane region" description="Helical" evidence="6">
    <location>
        <begin position="166"/>
        <end position="194"/>
    </location>
</feature>